<reference evidence="3" key="1">
    <citation type="submission" date="2016-01" db="EMBL/GenBank/DDBJ databases">
        <authorList>
            <person name="Peeters C."/>
        </authorList>
    </citation>
    <scope>NUCLEOTIDE SEQUENCE [LARGE SCALE GENOMIC DNA]</scope>
    <source>
        <strain evidence="3">LMG 29318</strain>
    </source>
</reference>
<dbReference type="InterPro" id="IPR037187">
    <property type="entry name" value="DnaK_N"/>
</dbReference>
<dbReference type="SUPFAM" id="SSF109635">
    <property type="entry name" value="DnaK suppressor protein DksA, alpha-hairpin domain"/>
    <property type="match status" value="1"/>
</dbReference>
<dbReference type="PANTHER" id="PTHR33823:SF4">
    <property type="entry name" value="GENERAL STRESS PROTEIN 16O"/>
    <property type="match status" value="1"/>
</dbReference>
<feature type="compositionally biased region" description="Polar residues" evidence="2">
    <location>
        <begin position="24"/>
        <end position="38"/>
    </location>
</feature>
<organism evidence="3 4">
    <name type="scientific">Caballeronia catudaia</name>
    <dbReference type="NCBI Taxonomy" id="1777136"/>
    <lineage>
        <taxon>Bacteria</taxon>
        <taxon>Pseudomonadati</taxon>
        <taxon>Pseudomonadota</taxon>
        <taxon>Betaproteobacteria</taxon>
        <taxon>Burkholderiales</taxon>
        <taxon>Burkholderiaceae</taxon>
        <taxon>Caballeronia</taxon>
    </lineage>
</organism>
<feature type="zinc finger region" description="dksA C4-type" evidence="1">
    <location>
        <begin position="93"/>
        <end position="117"/>
    </location>
</feature>
<dbReference type="RefSeq" id="WP_061128335.1">
    <property type="nucleotide sequence ID" value="NZ_FCOF02000067.1"/>
</dbReference>
<evidence type="ECO:0000313" key="3">
    <source>
        <dbReference type="EMBL" id="SAK93858.1"/>
    </source>
</evidence>
<dbReference type="PANTHER" id="PTHR33823">
    <property type="entry name" value="RNA POLYMERASE-BINDING TRANSCRIPTION FACTOR DKSA-RELATED"/>
    <property type="match status" value="1"/>
</dbReference>
<feature type="region of interest" description="Disordered" evidence="2">
    <location>
        <begin position="24"/>
        <end position="58"/>
    </location>
</feature>
<dbReference type="EMBL" id="FCOF02000067">
    <property type="protein sequence ID" value="SAK93858.1"/>
    <property type="molecule type" value="Genomic_DNA"/>
</dbReference>
<dbReference type="PROSITE" id="PS51128">
    <property type="entry name" value="ZF_DKSA_2"/>
    <property type="match status" value="1"/>
</dbReference>
<proteinExistence type="predicted"/>
<gene>
    <name evidence="3" type="ORF">AWB75_06731</name>
</gene>
<dbReference type="Gene3D" id="1.20.120.910">
    <property type="entry name" value="DksA, coiled-coil domain"/>
    <property type="match status" value="1"/>
</dbReference>
<dbReference type="Proteomes" id="UP000054870">
    <property type="component" value="Unassembled WGS sequence"/>
</dbReference>
<keyword evidence="4" id="KW-1185">Reference proteome</keyword>
<accession>A0A158DH13</accession>
<sequence>MSKDDGLSADFIAKQRVRLEQLQQEVLGNEENTIATERQSQEEHGFEAEEPEDDAQRREQYVSNQALRNVNDQRINDIQRALQKIDEGTYGFSDASGAPIPKARLEVMPEAIFTVAEQEKREVER</sequence>
<dbReference type="AlphaFoldDB" id="A0A158DH13"/>
<dbReference type="OrthoDB" id="1121111at2"/>
<protein>
    <submittedName>
        <fullName evidence="3">TraR/DksA family transcriptional regulator</fullName>
    </submittedName>
</protein>
<evidence type="ECO:0000313" key="4">
    <source>
        <dbReference type="Proteomes" id="UP000054870"/>
    </source>
</evidence>
<evidence type="ECO:0000256" key="2">
    <source>
        <dbReference type="SAM" id="MobiDB-lite"/>
    </source>
</evidence>
<comment type="caution">
    <text evidence="3">The sequence shown here is derived from an EMBL/GenBank/DDBJ whole genome shotgun (WGS) entry which is preliminary data.</text>
</comment>
<evidence type="ECO:0000256" key="1">
    <source>
        <dbReference type="PROSITE-ProRule" id="PRU00510"/>
    </source>
</evidence>
<name>A0A158DH13_9BURK</name>